<name>A0A6M2BVK6_9GAMM</name>
<keyword evidence="2" id="KW-1185">Reference proteome</keyword>
<gene>
    <name evidence="1" type="ORF">G7Y85_14525</name>
</gene>
<accession>A0A6M2BVK6</accession>
<dbReference type="EMBL" id="JAAMOW010000007">
    <property type="protein sequence ID" value="NGY05987.1"/>
    <property type="molecule type" value="Genomic_DNA"/>
</dbReference>
<dbReference type="Proteomes" id="UP000472676">
    <property type="component" value="Unassembled WGS sequence"/>
</dbReference>
<dbReference type="GO" id="GO:0016740">
    <property type="term" value="F:transferase activity"/>
    <property type="evidence" value="ECO:0007669"/>
    <property type="project" value="UniProtKB-KW"/>
</dbReference>
<proteinExistence type="predicted"/>
<dbReference type="SUPFAM" id="SSF53448">
    <property type="entry name" value="Nucleotide-diphospho-sugar transferases"/>
    <property type="match status" value="1"/>
</dbReference>
<dbReference type="InterPro" id="IPR029044">
    <property type="entry name" value="Nucleotide-diphossugar_trans"/>
</dbReference>
<evidence type="ECO:0000313" key="2">
    <source>
        <dbReference type="Proteomes" id="UP000472676"/>
    </source>
</evidence>
<keyword evidence="1" id="KW-0808">Transferase</keyword>
<dbReference type="AlphaFoldDB" id="A0A6M2BVK6"/>
<protein>
    <submittedName>
        <fullName evidence="1">Glycosyl transferase</fullName>
    </submittedName>
</protein>
<reference evidence="1 2" key="1">
    <citation type="journal article" date="2014" name="Int. J. Syst. Evol. Microbiol.">
        <title>Solimonas terrae sp. nov., isolated from soil.</title>
        <authorList>
            <person name="Kim S.J."/>
            <person name="Moon J.Y."/>
            <person name="Weon H.Y."/>
            <person name="Ahn J.H."/>
            <person name="Chen W.M."/>
            <person name="Kwon S.W."/>
        </authorList>
    </citation>
    <scope>NUCLEOTIDE SEQUENCE [LARGE SCALE GENOMIC DNA]</scope>
    <source>
        <strain evidence="1 2">KIS83-12</strain>
    </source>
</reference>
<sequence length="287" mass="32608">MSPETVRVFVGCDPNDCDLEQMLVLEHSLRRHASLPVDIRWMQLSSNPDSPWYSDPARRAGWRTERWATPFSGFRWAIPAVCGYQGRAIYMDTDTIVLDDIAGLWRAPIDDGAIVLARRDKSFSRFCVSLWDCAAARAHLPAATQLRADPDAHGNCMKYFQRHPQLIGAIDPAYNNIDGEHQPIENIKILHYSDMGTQFSHAHAMPRLRAEGREHWFDGKLLPHPRRDLADLFERTYAEALAAGRKLDDYRNPTPFGAFAKKSERGHRGNRVTRPGLLARVGRFFGS</sequence>
<comment type="caution">
    <text evidence="1">The sequence shown here is derived from an EMBL/GenBank/DDBJ whole genome shotgun (WGS) entry which is preliminary data.</text>
</comment>
<dbReference type="Gene3D" id="3.90.550.10">
    <property type="entry name" value="Spore Coat Polysaccharide Biosynthesis Protein SpsA, Chain A"/>
    <property type="match status" value="1"/>
</dbReference>
<evidence type="ECO:0000313" key="1">
    <source>
        <dbReference type="EMBL" id="NGY05987.1"/>
    </source>
</evidence>
<organism evidence="1 2">
    <name type="scientific">Solimonas terrae</name>
    <dbReference type="NCBI Taxonomy" id="1396819"/>
    <lineage>
        <taxon>Bacteria</taxon>
        <taxon>Pseudomonadati</taxon>
        <taxon>Pseudomonadota</taxon>
        <taxon>Gammaproteobacteria</taxon>
        <taxon>Nevskiales</taxon>
        <taxon>Nevskiaceae</taxon>
        <taxon>Solimonas</taxon>
    </lineage>
</organism>